<keyword evidence="2" id="KW-1185">Reference proteome</keyword>
<evidence type="ECO:0000313" key="1">
    <source>
        <dbReference type="EMBL" id="TCD61963.1"/>
    </source>
</evidence>
<dbReference type="EMBL" id="RWJN01000415">
    <property type="protein sequence ID" value="TCD61963.1"/>
    <property type="molecule type" value="Genomic_DNA"/>
</dbReference>
<dbReference type="Proteomes" id="UP000292702">
    <property type="component" value="Unassembled WGS sequence"/>
</dbReference>
<dbReference type="Gene3D" id="3.40.50.1820">
    <property type="entry name" value="alpha/beta hydrolase"/>
    <property type="match status" value="1"/>
</dbReference>
<organism evidence="1 2">
    <name type="scientific">Steccherinum ochraceum</name>
    <dbReference type="NCBI Taxonomy" id="92696"/>
    <lineage>
        <taxon>Eukaryota</taxon>
        <taxon>Fungi</taxon>
        <taxon>Dikarya</taxon>
        <taxon>Basidiomycota</taxon>
        <taxon>Agaricomycotina</taxon>
        <taxon>Agaricomycetes</taxon>
        <taxon>Polyporales</taxon>
        <taxon>Steccherinaceae</taxon>
        <taxon>Steccherinum</taxon>
    </lineage>
</organism>
<dbReference type="SUPFAM" id="SSF53474">
    <property type="entry name" value="alpha/beta-Hydrolases"/>
    <property type="match status" value="1"/>
</dbReference>
<comment type="caution">
    <text evidence="1">The sequence shown here is derived from an EMBL/GenBank/DDBJ whole genome shotgun (WGS) entry which is preliminary data.</text>
</comment>
<evidence type="ECO:0000313" key="2">
    <source>
        <dbReference type="Proteomes" id="UP000292702"/>
    </source>
</evidence>
<dbReference type="AlphaFoldDB" id="A0A4R0R6M0"/>
<dbReference type="OrthoDB" id="3466517at2759"/>
<reference evidence="1 2" key="1">
    <citation type="submission" date="2018-11" db="EMBL/GenBank/DDBJ databases">
        <title>Genome assembly of Steccherinum ochraceum LE-BIN_3174, the white-rot fungus of the Steccherinaceae family (The Residual Polyporoid clade, Polyporales, Basidiomycota).</title>
        <authorList>
            <person name="Fedorova T.V."/>
            <person name="Glazunova O.A."/>
            <person name="Landesman E.O."/>
            <person name="Moiseenko K.V."/>
            <person name="Psurtseva N.V."/>
            <person name="Savinova O.S."/>
            <person name="Shakhova N.V."/>
            <person name="Tyazhelova T.V."/>
            <person name="Vasina D.V."/>
        </authorList>
    </citation>
    <scope>NUCLEOTIDE SEQUENCE [LARGE SCALE GENOMIC DNA]</scope>
    <source>
        <strain evidence="1 2">LE-BIN_3174</strain>
    </source>
</reference>
<protein>
    <recommendedName>
        <fullName evidence="3">AB hydrolase-1 domain-containing protein</fullName>
    </recommendedName>
</protein>
<sequence>MPLAPIDEYGVVFDYDDTGIPPGSSDYTTLVFVHGVQFNRGIFSRLTPYVASLHLRLVLLNLRENGQSTRYSDDEAKILGGADLEPKVAFMKERVKELAAFFVWYIQKEKIPLVKEVDGGKTGGFTWVAWSGGNAYAVPFFGFPEVIPEDQRSLIEKYMRTYVMFDPGHSMVGAPRRSLSELYNILLDPSIPVSDKTTTGPYWVPKLVGKHSASAQYAYDALSVTKLADLPLLLEFLGKLQTMPDPVTSTDLTLLDAFAEPYGVWRSFMPIIGIDPPGFYGPALERALTQGFNGEGEGRAYFPDVKVEFVATMQALPETVYGAHWVKRMVLEYKERGTNTREFNMHLIKDASHGWHWDEPEKFIKFFASIV</sequence>
<proteinExistence type="predicted"/>
<name>A0A4R0R6M0_9APHY</name>
<accession>A0A4R0R6M0</accession>
<gene>
    <name evidence="1" type="ORF">EIP91_007673</name>
</gene>
<dbReference type="InterPro" id="IPR029058">
    <property type="entry name" value="AB_hydrolase_fold"/>
</dbReference>
<evidence type="ECO:0008006" key="3">
    <source>
        <dbReference type="Google" id="ProtNLM"/>
    </source>
</evidence>